<dbReference type="EMBL" id="CM000624">
    <property type="protein sequence ID" value="EEC44319.1"/>
    <property type="molecule type" value="Genomic_DNA"/>
</dbReference>
<proteinExistence type="predicted"/>
<dbReference type="AlphaFoldDB" id="B7GAU8"/>
<organism evidence="3 4">
    <name type="scientific">Phaeodactylum tricornutum (strain CCAP 1055/1)</name>
    <dbReference type="NCBI Taxonomy" id="556484"/>
    <lineage>
        <taxon>Eukaryota</taxon>
        <taxon>Sar</taxon>
        <taxon>Stramenopiles</taxon>
        <taxon>Ochrophyta</taxon>
        <taxon>Bacillariophyta</taxon>
        <taxon>Bacillariophyceae</taxon>
        <taxon>Bacillariophycidae</taxon>
        <taxon>Naviculales</taxon>
        <taxon>Phaeodactylaceae</taxon>
        <taxon>Phaeodactylum</taxon>
    </lineage>
</organism>
<evidence type="ECO:0000256" key="2">
    <source>
        <dbReference type="SAM" id="Phobius"/>
    </source>
</evidence>
<evidence type="ECO:0000313" key="3">
    <source>
        <dbReference type="EMBL" id="EEC44319.1"/>
    </source>
</evidence>
<reference evidence="4" key="2">
    <citation type="submission" date="2008-08" db="EMBL/GenBank/DDBJ databases">
        <authorList>
            <consortium name="Diatom Consortium"/>
            <person name="Grigoriev I."/>
            <person name="Grimwood J."/>
            <person name="Kuo A."/>
            <person name="Otillar R.P."/>
            <person name="Salamov A."/>
            <person name="Detter J.C."/>
            <person name="Lindquist E."/>
            <person name="Shapiro H."/>
            <person name="Lucas S."/>
            <person name="Glavina del Rio T."/>
            <person name="Pitluck S."/>
            <person name="Rokhsar D."/>
            <person name="Bowler C."/>
        </authorList>
    </citation>
    <scope>GENOME REANNOTATION</scope>
    <source>
        <strain evidence="4">CCAP 1055/1</strain>
    </source>
</reference>
<dbReference type="eggNOG" id="ENOG502SK44">
    <property type="taxonomic scope" value="Eukaryota"/>
</dbReference>
<keyword evidence="2" id="KW-0812">Transmembrane</keyword>
<dbReference type="RefSeq" id="XP_002184141.1">
    <property type="nucleotide sequence ID" value="XM_002184105.1"/>
</dbReference>
<evidence type="ECO:0000256" key="1">
    <source>
        <dbReference type="SAM" id="MobiDB-lite"/>
    </source>
</evidence>
<dbReference type="KEGG" id="pti:PHATRDRAFT_49509"/>
<gene>
    <name evidence="3" type="ORF">PHATRDRAFT_49509</name>
</gene>
<feature type="compositionally biased region" description="Gly residues" evidence="1">
    <location>
        <begin position="1"/>
        <end position="20"/>
    </location>
</feature>
<name>B7GAU8_PHATC</name>
<dbReference type="InParanoid" id="B7GAU8"/>
<keyword evidence="2" id="KW-0472">Membrane</keyword>
<sequence>MSLATTGGGGMGSAGGGGGLMMAHSTGGTMSAATGPPPPPQASFDGGPAPPPSGLSTKQVKSVAHLPLVAIDLHETQPHIALFPPKGEDPAAGDVLPVLVGKMKGNVVLKANESSHKTLRKWLTKSKGYSSLQADSLATANETSSVVVLEKPYRWLGLRRLNDAPTFLRDSVDSEQTNSHAIAEESSTEPGVTFGIGTLDGSQPAGDDFDRVVCKVRLSSAKKTLTVLPEEATQLLIHQAQYHVAHKHQQLQASTSESSDHDEETVLEYPVSIALPSWATHDAAVEALTDSVGVGNTVILARSVCALAGALLPHPEGKANPVLDRLQKVRTALHKEFSRLQVQDPTATFKDDMLVLLVGIASDGIEATAVQISNLQTSQMSCLFGDFDILSNVAYQTNNPVSKVALCLSELEANLDAIAPDSDGPAVILTYGFTGSQDVLKQKWDEIKSQQNEWSKVPLIATKSEAVALGAAVLGAVSHGRISVLVTKGKKTKADLALTVHNVAPVAVGVQLNYFGGSENDWTPVKTIFDFDRRVPAGPYPIDLKAAECVVQRETKNVESLSDEDYLKAIKDNEGAKGIPKREESALNLQVQIVQKWTRDGEWKKVGSPMEPLVKLDADENRVACESVALEISLGATGMIMTNLNGERESVVQATKSARNNAIRYYVGILLAILVFGGLLVKSYWEDHVFKRDTARLLAYYKHIIPGSIQDGDYDTARYLVWKYRGKSDKLWKNLEKKYGEPVLDTHEWPDTAVDDDARRPLNEEHETVELDEEDEKETKQEEPDL</sequence>
<feature type="region of interest" description="Disordered" evidence="1">
    <location>
        <begin position="1"/>
        <end position="59"/>
    </location>
</feature>
<protein>
    <submittedName>
        <fullName evidence="3">Uncharacterized protein</fullName>
    </submittedName>
</protein>
<feature type="transmembrane region" description="Helical" evidence="2">
    <location>
        <begin position="665"/>
        <end position="685"/>
    </location>
</feature>
<keyword evidence="4" id="KW-1185">Reference proteome</keyword>
<dbReference type="Proteomes" id="UP000000759">
    <property type="component" value="Chromosome 22"/>
</dbReference>
<evidence type="ECO:0000313" key="4">
    <source>
        <dbReference type="Proteomes" id="UP000000759"/>
    </source>
</evidence>
<accession>B7GAU8</accession>
<feature type="compositionally biased region" description="Basic and acidic residues" evidence="1">
    <location>
        <begin position="777"/>
        <end position="786"/>
    </location>
</feature>
<feature type="compositionally biased region" description="Basic and acidic residues" evidence="1">
    <location>
        <begin position="746"/>
        <end position="769"/>
    </location>
</feature>
<feature type="region of interest" description="Disordered" evidence="1">
    <location>
        <begin position="746"/>
        <end position="786"/>
    </location>
</feature>
<reference evidence="3 4" key="1">
    <citation type="journal article" date="2008" name="Nature">
        <title>The Phaeodactylum genome reveals the evolutionary history of diatom genomes.</title>
        <authorList>
            <person name="Bowler C."/>
            <person name="Allen A.E."/>
            <person name="Badger J.H."/>
            <person name="Grimwood J."/>
            <person name="Jabbari K."/>
            <person name="Kuo A."/>
            <person name="Maheswari U."/>
            <person name="Martens C."/>
            <person name="Maumus F."/>
            <person name="Otillar R.P."/>
            <person name="Rayko E."/>
            <person name="Salamov A."/>
            <person name="Vandepoele K."/>
            <person name="Beszteri B."/>
            <person name="Gruber A."/>
            <person name="Heijde M."/>
            <person name="Katinka M."/>
            <person name="Mock T."/>
            <person name="Valentin K."/>
            <person name="Verret F."/>
            <person name="Berges J.A."/>
            <person name="Brownlee C."/>
            <person name="Cadoret J.P."/>
            <person name="Chiovitti A."/>
            <person name="Choi C.J."/>
            <person name="Coesel S."/>
            <person name="De Martino A."/>
            <person name="Detter J.C."/>
            <person name="Durkin C."/>
            <person name="Falciatore A."/>
            <person name="Fournet J."/>
            <person name="Haruta M."/>
            <person name="Huysman M.J."/>
            <person name="Jenkins B.D."/>
            <person name="Jiroutova K."/>
            <person name="Jorgensen R.E."/>
            <person name="Joubert Y."/>
            <person name="Kaplan A."/>
            <person name="Kroger N."/>
            <person name="Kroth P.G."/>
            <person name="La Roche J."/>
            <person name="Lindquist E."/>
            <person name="Lommer M."/>
            <person name="Martin-Jezequel V."/>
            <person name="Lopez P.J."/>
            <person name="Lucas S."/>
            <person name="Mangogna M."/>
            <person name="McGinnis K."/>
            <person name="Medlin L.K."/>
            <person name="Montsant A."/>
            <person name="Oudot-Le Secq M.P."/>
            <person name="Napoli C."/>
            <person name="Obornik M."/>
            <person name="Parker M.S."/>
            <person name="Petit J.L."/>
            <person name="Porcel B.M."/>
            <person name="Poulsen N."/>
            <person name="Robison M."/>
            <person name="Rychlewski L."/>
            <person name="Rynearson T.A."/>
            <person name="Schmutz J."/>
            <person name="Shapiro H."/>
            <person name="Siaut M."/>
            <person name="Stanley M."/>
            <person name="Sussman M.R."/>
            <person name="Taylor A.R."/>
            <person name="Vardi A."/>
            <person name="von Dassow P."/>
            <person name="Vyverman W."/>
            <person name="Willis A."/>
            <person name="Wyrwicz L.S."/>
            <person name="Rokhsar D.S."/>
            <person name="Weissenbach J."/>
            <person name="Armbrust E.V."/>
            <person name="Green B.R."/>
            <person name="Van de Peer Y."/>
            <person name="Grigoriev I.V."/>
        </authorList>
    </citation>
    <scope>NUCLEOTIDE SEQUENCE [LARGE SCALE GENOMIC DNA]</scope>
    <source>
        <strain evidence="3 4">CCAP 1055/1</strain>
    </source>
</reference>
<keyword evidence="2" id="KW-1133">Transmembrane helix</keyword>
<dbReference type="OrthoDB" id="42940at2759"/>
<dbReference type="HOGENOM" id="CLU_402543_0_0_1"/>
<dbReference type="PaxDb" id="2850-Phatr49509"/>
<dbReference type="GeneID" id="7195732"/>